<accession>A0A3M7SXN0</accession>
<gene>
    <name evidence="1" type="ORF">BpHYR1_006432</name>
</gene>
<evidence type="ECO:0000313" key="2">
    <source>
        <dbReference type="Proteomes" id="UP000276133"/>
    </source>
</evidence>
<evidence type="ECO:0000313" key="1">
    <source>
        <dbReference type="EMBL" id="RNA40563.1"/>
    </source>
</evidence>
<dbReference type="EMBL" id="REGN01000631">
    <property type="protein sequence ID" value="RNA40563.1"/>
    <property type="molecule type" value="Genomic_DNA"/>
</dbReference>
<sequence length="281" mass="33146">MLIYENAKKMPPNFEKLTFKQYFGLYHQLDCSAFYFFNSDYNYFFVFCFFQQSLSKFLSSYDEFLSLIPNHLKIVLNPTQQNNYYSNIMSEKDQITELVSALKSSMVINPIEIFNKISKQMDNLEIKLTDHITDSNLKFAAVDQQLKIINEIGSNSGLRFSNSLLTDINSQIHVIKIDRQPIPHLIKSIREFKNLSGQQVDDFLNYYGILDQEDEPLEKHLKLAAHLGINKLIIQEYFLTNFDILKINKMFQIKERQRIHCYYLDQENNSICRMMCNCLQS</sequence>
<protein>
    <submittedName>
        <fullName evidence="1">Uncharacterized protein</fullName>
    </submittedName>
</protein>
<comment type="caution">
    <text evidence="1">The sequence shown here is derived from an EMBL/GenBank/DDBJ whole genome shotgun (WGS) entry which is preliminary data.</text>
</comment>
<organism evidence="1 2">
    <name type="scientific">Brachionus plicatilis</name>
    <name type="common">Marine rotifer</name>
    <name type="synonym">Brachionus muelleri</name>
    <dbReference type="NCBI Taxonomy" id="10195"/>
    <lineage>
        <taxon>Eukaryota</taxon>
        <taxon>Metazoa</taxon>
        <taxon>Spiralia</taxon>
        <taxon>Gnathifera</taxon>
        <taxon>Rotifera</taxon>
        <taxon>Eurotatoria</taxon>
        <taxon>Monogononta</taxon>
        <taxon>Pseudotrocha</taxon>
        <taxon>Ploima</taxon>
        <taxon>Brachionidae</taxon>
        <taxon>Brachionus</taxon>
    </lineage>
</organism>
<proteinExistence type="predicted"/>
<dbReference type="AlphaFoldDB" id="A0A3M7SXN0"/>
<keyword evidence="2" id="KW-1185">Reference proteome</keyword>
<dbReference type="Proteomes" id="UP000276133">
    <property type="component" value="Unassembled WGS sequence"/>
</dbReference>
<name>A0A3M7SXN0_BRAPC</name>
<reference evidence="1 2" key="1">
    <citation type="journal article" date="2018" name="Sci. Rep.">
        <title>Genomic signatures of local adaptation to the degree of environmental predictability in rotifers.</title>
        <authorList>
            <person name="Franch-Gras L."/>
            <person name="Hahn C."/>
            <person name="Garcia-Roger E.M."/>
            <person name="Carmona M.J."/>
            <person name="Serra M."/>
            <person name="Gomez A."/>
        </authorList>
    </citation>
    <scope>NUCLEOTIDE SEQUENCE [LARGE SCALE GENOMIC DNA]</scope>
    <source>
        <strain evidence="1">HYR1</strain>
    </source>
</reference>